<dbReference type="PANTHER" id="PTHR30514:SF10">
    <property type="entry name" value="MURR_RPIR FAMILY TRANSCRIPTIONAL REGULATOR"/>
    <property type="match status" value="1"/>
</dbReference>
<evidence type="ECO:0000256" key="2">
    <source>
        <dbReference type="ARBA" id="ARBA00023125"/>
    </source>
</evidence>
<keyword evidence="1" id="KW-0805">Transcription regulation</keyword>
<dbReference type="RefSeq" id="WP_072973081.1">
    <property type="nucleotide sequence ID" value="NZ_FQTY01000002.1"/>
</dbReference>
<dbReference type="Proteomes" id="UP000184114">
    <property type="component" value="Unassembled WGS sequence"/>
</dbReference>
<dbReference type="GO" id="GO:1901135">
    <property type="term" value="P:carbohydrate derivative metabolic process"/>
    <property type="evidence" value="ECO:0007669"/>
    <property type="project" value="InterPro"/>
</dbReference>
<keyword evidence="3" id="KW-0804">Transcription</keyword>
<dbReference type="InterPro" id="IPR046348">
    <property type="entry name" value="SIS_dom_sf"/>
</dbReference>
<evidence type="ECO:0000259" key="4">
    <source>
        <dbReference type="PROSITE" id="PS51071"/>
    </source>
</evidence>
<dbReference type="GeneID" id="90996504"/>
<accession>A0A1M4TF08</accession>
<dbReference type="EMBL" id="FQTY01000002">
    <property type="protein sequence ID" value="SHE42988.1"/>
    <property type="molecule type" value="Genomic_DNA"/>
</dbReference>
<dbReference type="PROSITE" id="PS51071">
    <property type="entry name" value="HTH_RPIR"/>
    <property type="match status" value="1"/>
</dbReference>
<proteinExistence type="predicted"/>
<feature type="domain" description="HTH rpiR-type" evidence="4">
    <location>
        <begin position="7"/>
        <end position="83"/>
    </location>
</feature>
<sequence length="285" mass="31958">MDKNNEKGCLERIVKLYSNLNKAEKKAAKYILENPRDIVHFSITELAESSDVSETTIFRLCNSLGYKGFQDLKINLAGTIIKPIENIHEEIEEGDDSYIIMKKVLNANIFSMENTIKLNNPEKLEAISKLILNSSQLLFFGMGGSASLAEDAYHKFIRTGIKCNVSGDSHWQAMYISMAEKDDLVFAFSNSGSNKELLDTIKIAKEKGLKVVSITGNTKSPIAQESDISLICYGKESMFRSEAMESRLTTLMLMDCIYIKVALVKKEETLGNLIKIRDGIAFKRL</sequence>
<organism evidence="6 7">
    <name type="scientific">Tissierella praeacuta DSM 18095</name>
    <dbReference type="NCBI Taxonomy" id="1123404"/>
    <lineage>
        <taxon>Bacteria</taxon>
        <taxon>Bacillati</taxon>
        <taxon>Bacillota</taxon>
        <taxon>Tissierellia</taxon>
        <taxon>Tissierellales</taxon>
        <taxon>Tissierellaceae</taxon>
        <taxon>Tissierella</taxon>
    </lineage>
</organism>
<dbReference type="SUPFAM" id="SSF46689">
    <property type="entry name" value="Homeodomain-like"/>
    <property type="match status" value="1"/>
</dbReference>
<dbReference type="InterPro" id="IPR009057">
    <property type="entry name" value="Homeodomain-like_sf"/>
</dbReference>
<dbReference type="InterPro" id="IPR000281">
    <property type="entry name" value="HTH_RpiR"/>
</dbReference>
<feature type="domain" description="SIS" evidence="5">
    <location>
        <begin position="127"/>
        <end position="267"/>
    </location>
</feature>
<evidence type="ECO:0000313" key="6">
    <source>
        <dbReference type="EMBL" id="SHE42988.1"/>
    </source>
</evidence>
<dbReference type="AlphaFoldDB" id="A0A1M4TF08"/>
<dbReference type="Pfam" id="PF01418">
    <property type="entry name" value="HTH_6"/>
    <property type="match status" value="1"/>
</dbReference>
<dbReference type="InterPro" id="IPR047640">
    <property type="entry name" value="RpiR-like"/>
</dbReference>
<dbReference type="PANTHER" id="PTHR30514">
    <property type="entry name" value="GLUCOKINASE"/>
    <property type="match status" value="1"/>
</dbReference>
<dbReference type="Gene3D" id="1.10.10.10">
    <property type="entry name" value="Winged helix-like DNA-binding domain superfamily/Winged helix DNA-binding domain"/>
    <property type="match status" value="1"/>
</dbReference>
<evidence type="ECO:0000259" key="5">
    <source>
        <dbReference type="PROSITE" id="PS51464"/>
    </source>
</evidence>
<dbReference type="GO" id="GO:0003700">
    <property type="term" value="F:DNA-binding transcription factor activity"/>
    <property type="evidence" value="ECO:0007669"/>
    <property type="project" value="InterPro"/>
</dbReference>
<dbReference type="GO" id="GO:0003677">
    <property type="term" value="F:DNA binding"/>
    <property type="evidence" value="ECO:0007669"/>
    <property type="project" value="UniProtKB-KW"/>
</dbReference>
<reference evidence="7" key="1">
    <citation type="submission" date="2016-11" db="EMBL/GenBank/DDBJ databases">
        <authorList>
            <person name="Varghese N."/>
            <person name="Submissions S."/>
        </authorList>
    </citation>
    <scope>NUCLEOTIDE SEQUENCE [LARGE SCALE GENOMIC DNA]</scope>
    <source>
        <strain evidence="7">DSM 18095</strain>
    </source>
</reference>
<dbReference type="InterPro" id="IPR036388">
    <property type="entry name" value="WH-like_DNA-bd_sf"/>
</dbReference>
<keyword evidence="7" id="KW-1185">Reference proteome</keyword>
<keyword evidence="2" id="KW-0238">DNA-binding</keyword>
<protein>
    <submittedName>
        <fullName evidence="6">Transcriptional regulator, RpiR family</fullName>
    </submittedName>
</protein>
<dbReference type="InterPro" id="IPR001347">
    <property type="entry name" value="SIS_dom"/>
</dbReference>
<dbReference type="PROSITE" id="PS00356">
    <property type="entry name" value="HTH_LACI_1"/>
    <property type="match status" value="1"/>
</dbReference>
<dbReference type="PROSITE" id="PS51464">
    <property type="entry name" value="SIS"/>
    <property type="match status" value="1"/>
</dbReference>
<evidence type="ECO:0000256" key="3">
    <source>
        <dbReference type="ARBA" id="ARBA00023163"/>
    </source>
</evidence>
<dbReference type="Gene3D" id="3.40.50.10490">
    <property type="entry name" value="Glucose-6-phosphate isomerase like protein, domain 1"/>
    <property type="match status" value="1"/>
</dbReference>
<evidence type="ECO:0000256" key="1">
    <source>
        <dbReference type="ARBA" id="ARBA00023015"/>
    </source>
</evidence>
<name>A0A1M4TF08_9FIRM</name>
<dbReference type="CDD" id="cd05013">
    <property type="entry name" value="SIS_RpiR"/>
    <property type="match status" value="1"/>
</dbReference>
<dbReference type="GO" id="GO:0097367">
    <property type="term" value="F:carbohydrate derivative binding"/>
    <property type="evidence" value="ECO:0007669"/>
    <property type="project" value="InterPro"/>
</dbReference>
<dbReference type="SUPFAM" id="SSF53697">
    <property type="entry name" value="SIS domain"/>
    <property type="match status" value="1"/>
</dbReference>
<gene>
    <name evidence="6" type="ORF">SAMN02745784_00643</name>
</gene>
<dbReference type="STRING" id="1123404.SAMN02745784_00643"/>
<dbReference type="InterPro" id="IPR035472">
    <property type="entry name" value="RpiR-like_SIS"/>
</dbReference>
<dbReference type="Pfam" id="PF01380">
    <property type="entry name" value="SIS"/>
    <property type="match status" value="1"/>
</dbReference>
<evidence type="ECO:0000313" key="7">
    <source>
        <dbReference type="Proteomes" id="UP000184114"/>
    </source>
</evidence>